<name>A0ABU1IY81_9BACL</name>
<keyword evidence="2" id="KW-1185">Reference proteome</keyword>
<comment type="caution">
    <text evidence="1">The sequence shown here is derived from an EMBL/GenBank/DDBJ whole genome shotgun (WGS) entry which is preliminary data.</text>
</comment>
<dbReference type="EMBL" id="JAVDQH010000003">
    <property type="protein sequence ID" value="MDR6243188.1"/>
    <property type="molecule type" value="Genomic_DNA"/>
</dbReference>
<accession>A0ABU1IY81</accession>
<sequence length="62" mass="6869">MNPTVGRIVHYHSASGDRPAIVTQVNQSGTIILTVFYTHETRAGLECREGEDVGCWSWPPRA</sequence>
<protein>
    <submittedName>
        <fullName evidence="1">Uncharacterized protein</fullName>
    </submittedName>
</protein>
<evidence type="ECO:0000313" key="1">
    <source>
        <dbReference type="EMBL" id="MDR6243188.1"/>
    </source>
</evidence>
<proteinExistence type="predicted"/>
<evidence type="ECO:0000313" key="2">
    <source>
        <dbReference type="Proteomes" id="UP001185028"/>
    </source>
</evidence>
<dbReference type="RefSeq" id="WP_188775313.1">
    <property type="nucleotide sequence ID" value="NZ_BMMB01000004.1"/>
</dbReference>
<gene>
    <name evidence="1" type="ORF">JOC58_001073</name>
</gene>
<reference evidence="1 2" key="1">
    <citation type="submission" date="2023-07" db="EMBL/GenBank/DDBJ databases">
        <title>Genomic Encyclopedia of Type Strains, Phase IV (KMG-IV): sequencing the most valuable type-strain genomes for metagenomic binning, comparative biology and taxonomic classification.</title>
        <authorList>
            <person name="Goeker M."/>
        </authorList>
    </citation>
    <scope>NUCLEOTIDE SEQUENCE [LARGE SCALE GENOMIC DNA]</scope>
    <source>
        <strain evidence="1 2">DSM 22170</strain>
    </source>
</reference>
<organism evidence="1 2">
    <name type="scientific">Paenibacillus hunanensis</name>
    <dbReference type="NCBI Taxonomy" id="539262"/>
    <lineage>
        <taxon>Bacteria</taxon>
        <taxon>Bacillati</taxon>
        <taxon>Bacillota</taxon>
        <taxon>Bacilli</taxon>
        <taxon>Bacillales</taxon>
        <taxon>Paenibacillaceae</taxon>
        <taxon>Paenibacillus</taxon>
    </lineage>
</organism>
<dbReference type="Proteomes" id="UP001185028">
    <property type="component" value="Unassembled WGS sequence"/>
</dbReference>